<protein>
    <submittedName>
        <fullName evidence="2">ATP synthase 8</fullName>
    </submittedName>
</protein>
<dbReference type="EMBL" id="LR536625">
    <property type="protein sequence ID" value="VFU78904.1"/>
    <property type="molecule type" value="Genomic_DNA"/>
</dbReference>
<evidence type="ECO:0000313" key="2">
    <source>
        <dbReference type="EMBL" id="VFU78904.1"/>
    </source>
</evidence>
<keyword evidence="2" id="KW-0496">Mitochondrion</keyword>
<sequence>MPQMAPMFWTFLMVLFMAALLSFMVKLYFYLSSQTVSNSRVISTNSNPQWMW</sequence>
<keyword evidence="1" id="KW-0812">Transmembrane</keyword>
<evidence type="ECO:0000256" key="1">
    <source>
        <dbReference type="SAM" id="Phobius"/>
    </source>
</evidence>
<gene>
    <name evidence="2" type="primary">atp8</name>
    <name evidence="2" type="ORF">PMLLMT01_0025</name>
</gene>
<geneLocation type="mitochondrion" evidence="2"/>
<keyword evidence="1" id="KW-0472">Membrane</keyword>
<feature type="transmembrane region" description="Helical" evidence="1">
    <location>
        <begin position="6"/>
        <end position="31"/>
    </location>
</feature>
<organism evidence="2">
    <name type="scientific">Proasellus meridianus</name>
    <dbReference type="NCBI Taxonomy" id="1282001"/>
    <lineage>
        <taxon>Eukaryota</taxon>
        <taxon>Metazoa</taxon>
        <taxon>Ecdysozoa</taxon>
        <taxon>Arthropoda</taxon>
        <taxon>Crustacea</taxon>
        <taxon>Multicrustacea</taxon>
        <taxon>Malacostraca</taxon>
        <taxon>Eumalacostraca</taxon>
        <taxon>Peracarida</taxon>
        <taxon>Isopoda</taxon>
        <taxon>Asellota</taxon>
        <taxon>Aselloidea</taxon>
        <taxon>Asellidae</taxon>
        <taxon>Proasellus</taxon>
    </lineage>
</organism>
<reference evidence="2" key="1">
    <citation type="submission" date="2019-03" db="EMBL/GenBank/DDBJ databases">
        <authorList>
            <person name="Lefebure T."/>
            <person name="Lefebure T."/>
        </authorList>
    </citation>
    <scope>NUCLEOTIDE SEQUENCE [LARGE SCALE GENOMIC DNA]</scope>
</reference>
<dbReference type="AlphaFoldDB" id="A0A485M7M0"/>
<accession>A0A485M7M0</accession>
<name>A0A485M7M0_9CRUS</name>
<proteinExistence type="predicted"/>
<keyword evidence="1" id="KW-1133">Transmembrane helix</keyword>